<dbReference type="RefSeq" id="WP_207617763.1">
    <property type="nucleotide sequence ID" value="NZ_JAFNLL010000062.1"/>
</dbReference>
<dbReference type="SUPFAM" id="SSF51658">
    <property type="entry name" value="Xylose isomerase-like"/>
    <property type="match status" value="1"/>
</dbReference>
<gene>
    <name evidence="1" type="ORF">J1902_18050</name>
</gene>
<name>A0A939HM21_9MICC</name>
<accession>A0A939HM21</accession>
<evidence type="ECO:0008006" key="3">
    <source>
        <dbReference type="Google" id="ProtNLM"/>
    </source>
</evidence>
<comment type="caution">
    <text evidence="1">The sequence shown here is derived from an EMBL/GenBank/DDBJ whole genome shotgun (WGS) entry which is preliminary data.</text>
</comment>
<reference evidence="1" key="1">
    <citation type="submission" date="2021-03" db="EMBL/GenBank/DDBJ databases">
        <title>A new species, PO-11, isolated from a karst cave deposit.</title>
        <authorList>
            <person name="Zhaoxiaoyong W."/>
        </authorList>
    </citation>
    <scope>NUCLEOTIDE SEQUENCE</scope>
    <source>
        <strain evidence="1">PO-11</strain>
    </source>
</reference>
<organism evidence="1 2">
    <name type="scientific">Arthrobacter cavernae</name>
    <dbReference type="NCBI Taxonomy" id="2817681"/>
    <lineage>
        <taxon>Bacteria</taxon>
        <taxon>Bacillati</taxon>
        <taxon>Actinomycetota</taxon>
        <taxon>Actinomycetes</taxon>
        <taxon>Micrococcales</taxon>
        <taxon>Micrococcaceae</taxon>
        <taxon>Arthrobacter</taxon>
    </lineage>
</organism>
<dbReference type="AlphaFoldDB" id="A0A939HM21"/>
<dbReference type="Gene3D" id="3.20.20.150">
    <property type="entry name" value="Divalent-metal-dependent TIM barrel enzymes"/>
    <property type="match status" value="1"/>
</dbReference>
<dbReference type="Proteomes" id="UP000664164">
    <property type="component" value="Unassembled WGS sequence"/>
</dbReference>
<evidence type="ECO:0000313" key="1">
    <source>
        <dbReference type="EMBL" id="MBO1269840.1"/>
    </source>
</evidence>
<protein>
    <recommendedName>
        <fullName evidence="3">Xylose isomerase-like TIM barrel domain-containing protein</fullName>
    </recommendedName>
</protein>
<dbReference type="EMBL" id="JAFNLL010000062">
    <property type="protein sequence ID" value="MBO1269840.1"/>
    <property type="molecule type" value="Genomic_DNA"/>
</dbReference>
<proteinExistence type="predicted"/>
<evidence type="ECO:0000313" key="2">
    <source>
        <dbReference type="Proteomes" id="UP000664164"/>
    </source>
</evidence>
<keyword evidence="2" id="KW-1185">Reference proteome</keyword>
<sequence>MAFVPEAGAGAGPDAGTCSGPEATERAATLTPGICSVTLRALSIDEVVALAVRAGAPRVRIWAGTVEPAEAGQQVWDAVVEDTRRIAALAGAQGLRLAFEFHGGTLTSTVEGTLRLRHQRRRLPAQDRHGRRVASTTDHLCGLAPCGRAVRSCGEHQKWSRVAGLKR</sequence>
<dbReference type="InterPro" id="IPR036237">
    <property type="entry name" value="Xyl_isomerase-like_sf"/>
</dbReference>